<dbReference type="SUPFAM" id="SSF55073">
    <property type="entry name" value="Nucleotide cyclase"/>
    <property type="match status" value="1"/>
</dbReference>
<dbReference type="SMART" id="SM00267">
    <property type="entry name" value="GGDEF"/>
    <property type="match status" value="1"/>
</dbReference>
<protein>
    <recommendedName>
        <fullName evidence="1">diguanylate cyclase</fullName>
        <ecNumber evidence="1">2.7.7.65</ecNumber>
    </recommendedName>
</protein>
<dbReference type="GO" id="GO:0052621">
    <property type="term" value="F:diguanylate cyclase activity"/>
    <property type="evidence" value="ECO:0007669"/>
    <property type="project" value="UniProtKB-EC"/>
</dbReference>
<organism evidence="6 7">
    <name type="scientific">Paucimonas lemoignei</name>
    <name type="common">Pseudomonas lemoignei</name>
    <dbReference type="NCBI Taxonomy" id="29443"/>
    <lineage>
        <taxon>Bacteria</taxon>
        <taxon>Pseudomonadati</taxon>
        <taxon>Pseudomonadota</taxon>
        <taxon>Betaproteobacteria</taxon>
        <taxon>Burkholderiales</taxon>
        <taxon>Burkholderiaceae</taxon>
        <taxon>Paucimonas</taxon>
    </lineage>
</organism>
<dbReference type="PANTHER" id="PTHR45138:SF9">
    <property type="entry name" value="DIGUANYLATE CYCLASE DGCM-RELATED"/>
    <property type="match status" value="1"/>
</dbReference>
<dbReference type="CDD" id="cd01949">
    <property type="entry name" value="GGDEF"/>
    <property type="match status" value="1"/>
</dbReference>
<dbReference type="EC" id="2.7.7.65" evidence="1"/>
<evidence type="ECO:0000256" key="1">
    <source>
        <dbReference type="ARBA" id="ARBA00012528"/>
    </source>
</evidence>
<dbReference type="FunFam" id="3.30.70.270:FF:000001">
    <property type="entry name" value="Diguanylate cyclase domain protein"/>
    <property type="match status" value="1"/>
</dbReference>
<feature type="compositionally biased region" description="Polar residues" evidence="4">
    <location>
        <begin position="12"/>
        <end position="23"/>
    </location>
</feature>
<keyword evidence="3" id="KW-0175">Coiled coil</keyword>
<evidence type="ECO:0000256" key="2">
    <source>
        <dbReference type="ARBA" id="ARBA00034247"/>
    </source>
</evidence>
<dbReference type="Pfam" id="PF00990">
    <property type="entry name" value="GGDEF"/>
    <property type="match status" value="1"/>
</dbReference>
<dbReference type="EMBL" id="SLZQ01000001">
    <property type="protein sequence ID" value="TCS39196.1"/>
    <property type="molecule type" value="Genomic_DNA"/>
</dbReference>
<dbReference type="NCBIfam" id="TIGR00254">
    <property type="entry name" value="GGDEF"/>
    <property type="match status" value="1"/>
</dbReference>
<evidence type="ECO:0000256" key="4">
    <source>
        <dbReference type="SAM" id="MobiDB-lite"/>
    </source>
</evidence>
<feature type="coiled-coil region" evidence="3">
    <location>
        <begin position="357"/>
        <end position="391"/>
    </location>
</feature>
<dbReference type="InterPro" id="IPR050469">
    <property type="entry name" value="Diguanylate_Cyclase"/>
</dbReference>
<feature type="domain" description="GGDEF" evidence="5">
    <location>
        <begin position="422"/>
        <end position="553"/>
    </location>
</feature>
<keyword evidence="7" id="KW-1185">Reference proteome</keyword>
<dbReference type="PROSITE" id="PS50887">
    <property type="entry name" value="GGDEF"/>
    <property type="match status" value="1"/>
</dbReference>
<feature type="region of interest" description="Disordered" evidence="4">
    <location>
        <begin position="1"/>
        <end position="26"/>
    </location>
</feature>
<dbReference type="AlphaFoldDB" id="A0A4R3I0H6"/>
<gene>
    <name evidence="6" type="ORF">EDC30_101147</name>
</gene>
<sequence length="553" mass="61228">MKNRPVSANPAMPQTTDKPTAQNPAEVARETIRQLALRRMAPTPEAYREIYEEIAGTAGKPNPVDMLAAFAESLIVTPALTDAGHQLRRAAAANDWDEYGRQLVLLSEKILKPEVAAPALPARAPAAQMPAPLAPTPPAPAATSMSPRLLAADAQIETLRDMLARTLSFAVLSLLQNDPELSAETEHLAQAVKEASNIGAIEQVGARLKQLYFKIEIKAGDLGEQQALLLQLFKLLLENIGELLEDDSWLRGQVAGVQNLLDGPISQAALHDATRSMKEVIYKQSMLKHSLAEAKLTVKNMMITFIDRLSAVATTTGDYHEKMTAYSEKISKTTDIMALNKILGDVMRDTRTAQLEALRSREEMLAAQQKVQEAESRILQLQAELEQVSELVREDQLTGSLNRRGLDDVFEREVARADRRRAPLCIALLDLDDFKRLNDTYGHQAGDEALIHLVRVVKDTLRTMDVIGRFGGEEFMLVLPDTPIEAAMQTVTRVQRELTKRIFMYKHTRILVTFSAGVALRKDGEDQEKLLKRADDALYKAKHAGKNRVVAAE</sequence>
<dbReference type="PANTHER" id="PTHR45138">
    <property type="entry name" value="REGULATORY COMPONENTS OF SENSORY TRANSDUCTION SYSTEM"/>
    <property type="match status" value="1"/>
</dbReference>
<dbReference type="Gene3D" id="3.30.70.270">
    <property type="match status" value="1"/>
</dbReference>
<evidence type="ECO:0000313" key="7">
    <source>
        <dbReference type="Proteomes" id="UP000295382"/>
    </source>
</evidence>
<evidence type="ECO:0000256" key="3">
    <source>
        <dbReference type="SAM" id="Coils"/>
    </source>
</evidence>
<comment type="catalytic activity">
    <reaction evidence="2">
        <text>2 GTP = 3',3'-c-di-GMP + 2 diphosphate</text>
        <dbReference type="Rhea" id="RHEA:24898"/>
        <dbReference type="ChEBI" id="CHEBI:33019"/>
        <dbReference type="ChEBI" id="CHEBI:37565"/>
        <dbReference type="ChEBI" id="CHEBI:58805"/>
        <dbReference type="EC" id="2.7.7.65"/>
    </reaction>
</comment>
<dbReference type="InterPro" id="IPR000160">
    <property type="entry name" value="GGDEF_dom"/>
</dbReference>
<name>A0A4R3I0H6_PAULE</name>
<proteinExistence type="predicted"/>
<evidence type="ECO:0000259" key="5">
    <source>
        <dbReference type="PROSITE" id="PS50887"/>
    </source>
</evidence>
<dbReference type="InterPro" id="IPR043128">
    <property type="entry name" value="Rev_trsase/Diguanyl_cyclase"/>
</dbReference>
<reference evidence="6 7" key="1">
    <citation type="submission" date="2019-03" db="EMBL/GenBank/DDBJ databases">
        <title>Genomic Encyclopedia of Type Strains, Phase IV (KMG-IV): sequencing the most valuable type-strain genomes for metagenomic binning, comparative biology and taxonomic classification.</title>
        <authorList>
            <person name="Goeker M."/>
        </authorList>
    </citation>
    <scope>NUCLEOTIDE SEQUENCE [LARGE SCALE GENOMIC DNA]</scope>
    <source>
        <strain evidence="6 7">DSM 7445</strain>
    </source>
</reference>
<dbReference type="Proteomes" id="UP000295382">
    <property type="component" value="Unassembled WGS sequence"/>
</dbReference>
<comment type="caution">
    <text evidence="6">The sequence shown here is derived from an EMBL/GenBank/DDBJ whole genome shotgun (WGS) entry which is preliminary data.</text>
</comment>
<accession>A0A4R3I0H6</accession>
<evidence type="ECO:0000313" key="6">
    <source>
        <dbReference type="EMBL" id="TCS39196.1"/>
    </source>
</evidence>
<dbReference type="InterPro" id="IPR029787">
    <property type="entry name" value="Nucleotide_cyclase"/>
</dbReference>